<dbReference type="KEGG" id="marq:MARGE09_P0492"/>
<organism evidence="3 4">
    <name type="scientific">Marinagarivorans cellulosilyticus</name>
    <dbReference type="NCBI Taxonomy" id="2721545"/>
    <lineage>
        <taxon>Bacteria</taxon>
        <taxon>Pseudomonadati</taxon>
        <taxon>Pseudomonadota</taxon>
        <taxon>Gammaproteobacteria</taxon>
        <taxon>Cellvibrionales</taxon>
        <taxon>Cellvibrionaceae</taxon>
        <taxon>Marinagarivorans</taxon>
    </lineage>
</organism>
<evidence type="ECO:0000259" key="1">
    <source>
        <dbReference type="Pfam" id="PF01548"/>
    </source>
</evidence>
<dbReference type="InterPro" id="IPR003346">
    <property type="entry name" value="Transposase_20"/>
</dbReference>
<dbReference type="GO" id="GO:0003677">
    <property type="term" value="F:DNA binding"/>
    <property type="evidence" value="ECO:0007669"/>
    <property type="project" value="InterPro"/>
</dbReference>
<dbReference type="AlphaFoldDB" id="A0AAN1WEV3"/>
<dbReference type="PANTHER" id="PTHR33055">
    <property type="entry name" value="TRANSPOSASE FOR INSERTION SEQUENCE ELEMENT IS1111A"/>
    <property type="match status" value="1"/>
</dbReference>
<dbReference type="GO" id="GO:0006313">
    <property type="term" value="P:DNA transposition"/>
    <property type="evidence" value="ECO:0007669"/>
    <property type="project" value="InterPro"/>
</dbReference>
<accession>A0AAN1WEV3</accession>
<gene>
    <name evidence="3" type="ORF">MARGE09_P0492</name>
</gene>
<name>A0AAN1WEV3_9GAMM</name>
<dbReference type="PANTHER" id="PTHR33055:SF3">
    <property type="entry name" value="PUTATIVE TRANSPOSASE FOR IS117-RELATED"/>
    <property type="match status" value="1"/>
</dbReference>
<dbReference type="GO" id="GO:0004803">
    <property type="term" value="F:transposase activity"/>
    <property type="evidence" value="ECO:0007669"/>
    <property type="project" value="InterPro"/>
</dbReference>
<evidence type="ECO:0008006" key="5">
    <source>
        <dbReference type="Google" id="ProtNLM"/>
    </source>
</evidence>
<feature type="domain" description="Transposase IS110-like N-terminal" evidence="1">
    <location>
        <begin position="4"/>
        <end position="146"/>
    </location>
</feature>
<dbReference type="NCBIfam" id="NF033542">
    <property type="entry name" value="transpos_IS110"/>
    <property type="match status" value="1"/>
</dbReference>
<dbReference type="Pfam" id="PF01548">
    <property type="entry name" value="DEDD_Tnp_IS110"/>
    <property type="match status" value="1"/>
</dbReference>
<dbReference type="Proteomes" id="UP001320119">
    <property type="component" value="Chromosome"/>
</dbReference>
<proteinExistence type="predicted"/>
<reference evidence="3 4" key="1">
    <citation type="journal article" date="2022" name="IScience">
        <title>An ultrasensitive nanofiber-based assay for enzymatic hydrolysis and deep-sea microbial degradation of cellulose.</title>
        <authorList>
            <person name="Tsudome M."/>
            <person name="Tachioka M."/>
            <person name="Miyazaki M."/>
            <person name="Uchimura K."/>
            <person name="Tsuda M."/>
            <person name="Takaki Y."/>
            <person name="Deguchi S."/>
        </authorList>
    </citation>
    <scope>NUCLEOTIDE SEQUENCE [LARGE SCALE GENOMIC DNA]</scope>
    <source>
        <strain evidence="3 4">GE09</strain>
    </source>
</reference>
<dbReference type="EMBL" id="AP023086">
    <property type="protein sequence ID" value="BCD96292.1"/>
    <property type="molecule type" value="Genomic_DNA"/>
</dbReference>
<feature type="domain" description="Transposase IS116/IS110/IS902 C-terminal" evidence="2">
    <location>
        <begin position="210"/>
        <end position="284"/>
    </location>
</feature>
<sequence>MHYCGIDLASKSSNICVIDQQGKVLRERVIATEAAELNEALAGFDDLTVIIEASPLAETAARVVEDIGKKPVIIDARAAKNLMSSMKKTDRRDAKALAEIGRSGWYTEVHRKSAKARELRSILGARQTILKTSKMIRSSIQGLLRSHGIKVGQVSEGLFAERVLALCEEYAPGLKASLAAMLETWEIAVKKAKALKKAVDGMGRDDAVSQRLQSIPGIGPLISTAYQATIDDPHRFNRAEEVADYLGLAPRIYQSGEVERRGRITKEGDVLLRWHLVEGAHVLLTLGRDCALKRWGQSLEERKGPAKAKVAVARKLAILMWKLWKNEKTFIAFP</sequence>
<keyword evidence="4" id="KW-1185">Reference proteome</keyword>
<dbReference type="InterPro" id="IPR002525">
    <property type="entry name" value="Transp_IS110-like_N"/>
</dbReference>
<evidence type="ECO:0000313" key="4">
    <source>
        <dbReference type="Proteomes" id="UP001320119"/>
    </source>
</evidence>
<dbReference type="RefSeq" id="WP_236985795.1">
    <property type="nucleotide sequence ID" value="NZ_AP023086.1"/>
</dbReference>
<evidence type="ECO:0000259" key="2">
    <source>
        <dbReference type="Pfam" id="PF02371"/>
    </source>
</evidence>
<evidence type="ECO:0000313" key="3">
    <source>
        <dbReference type="EMBL" id="BCD96292.1"/>
    </source>
</evidence>
<protein>
    <recommendedName>
        <fullName evidence="5">Transposase</fullName>
    </recommendedName>
</protein>
<dbReference type="Pfam" id="PF02371">
    <property type="entry name" value="Transposase_20"/>
    <property type="match status" value="1"/>
</dbReference>
<dbReference type="InterPro" id="IPR047650">
    <property type="entry name" value="Transpos_IS110"/>
</dbReference>